<comment type="subunit">
    <text evidence="8">Homodimer.</text>
</comment>
<dbReference type="Pfam" id="PF01678">
    <property type="entry name" value="DAP_epimerase"/>
    <property type="match status" value="2"/>
</dbReference>
<keyword evidence="6 8" id="KW-0413">Isomerase</keyword>
<organism evidence="10 11">
    <name type="scientific">Rhodococcus erythropolis</name>
    <name type="common">Arthrobacter picolinophilus</name>
    <dbReference type="NCBI Taxonomy" id="1833"/>
    <lineage>
        <taxon>Bacteria</taxon>
        <taxon>Bacillati</taxon>
        <taxon>Actinomycetota</taxon>
        <taxon>Actinomycetes</taxon>
        <taxon>Mycobacteriales</taxon>
        <taxon>Nocardiaceae</taxon>
        <taxon>Rhodococcus</taxon>
        <taxon>Rhodococcus erythropolis group</taxon>
    </lineage>
</organism>
<feature type="binding site" evidence="8">
    <location>
        <begin position="91"/>
        <end position="92"/>
    </location>
    <ligand>
        <name>substrate</name>
    </ligand>
</feature>
<keyword evidence="5 8" id="KW-0457">Lysine biosynthesis</keyword>
<dbReference type="InterPro" id="IPR018510">
    <property type="entry name" value="DAP_epimerase_AS"/>
</dbReference>
<dbReference type="NCBIfam" id="TIGR00652">
    <property type="entry name" value="DapF"/>
    <property type="match status" value="1"/>
</dbReference>
<dbReference type="HAMAP" id="MF_00197">
    <property type="entry name" value="DAP_epimerase"/>
    <property type="match status" value="1"/>
</dbReference>
<evidence type="ECO:0000256" key="4">
    <source>
        <dbReference type="ARBA" id="ARBA00022605"/>
    </source>
</evidence>
<dbReference type="InterPro" id="IPR001653">
    <property type="entry name" value="DAP_epimerase_DapF"/>
</dbReference>
<feature type="active site" description="Proton donor" evidence="8">
    <location>
        <position position="90"/>
    </location>
</feature>
<dbReference type="AlphaFoldDB" id="A0A6G9CTE5"/>
<feature type="binding site" evidence="8">
    <location>
        <position position="166"/>
    </location>
    <ligand>
        <name>substrate</name>
    </ligand>
</feature>
<feature type="binding site" evidence="8">
    <location>
        <position position="14"/>
    </location>
    <ligand>
        <name>substrate</name>
    </ligand>
</feature>
<feature type="binding site" evidence="8">
    <location>
        <position position="81"/>
    </location>
    <ligand>
        <name>substrate</name>
    </ligand>
</feature>
<protein>
    <recommendedName>
        <fullName evidence="3 8">Diaminopimelate epimerase</fullName>
        <shortName evidence="8">DAP epimerase</shortName>
        <ecNumber evidence="3 8">5.1.1.7</ecNumber>
    </recommendedName>
    <alternativeName>
        <fullName evidence="8">PLP-independent amino acid racemase</fullName>
    </alternativeName>
</protein>
<comment type="function">
    <text evidence="8">Catalyzes the stereoinversion of LL-2,6-diaminopimelate (L,L-DAP) to meso-diaminopimelate (meso-DAP), a precursor of L-lysine and an essential component of the bacterial peptidoglycan.</text>
</comment>
<sequence>MATMDFSKGHGTQNDFVVLPDLDVRIDLEPARVSAVCDRQRGLGADGILRVARAGALADAGVLGALPDGVAAEDWFMDYRNSDGSIAEMCGNGVRVFAHYLKASGLESKDEFVVGSRAGARPVVVHGYDATHGDVTVAMGPIKDLGTSSATIDGRVFAGVGIDVGNPHLACVDEHVTPEVLSSLDLSVSPGFDPGFFPHGVNIEIVTPIHDGGVHMRVHERGVGETRSCGTGTVAAAAAALRYDGRDEGSVLVRVLGGEVQVTVEGGKGSLRGPSVLVANGTISDAWWQSLV</sequence>
<accession>A0A6G9CTE5</accession>
<feature type="site" description="Could be important to modulate the pK values of the two catalytic cysteine residues" evidence="8">
    <location>
        <position position="168"/>
    </location>
</feature>
<evidence type="ECO:0000256" key="3">
    <source>
        <dbReference type="ARBA" id="ARBA00013080"/>
    </source>
</evidence>
<feature type="binding site" evidence="8">
    <location>
        <begin position="220"/>
        <end position="221"/>
    </location>
    <ligand>
        <name>substrate</name>
    </ligand>
</feature>
<gene>
    <name evidence="8" type="primary">dapF</name>
    <name evidence="10" type="ORF">G9444_2920</name>
</gene>
<comment type="pathway">
    <text evidence="1 8">Amino-acid biosynthesis; L-lysine biosynthesis via DAP pathway; DL-2,6-diaminopimelate from LL-2,6-diaminopimelate: step 1/1.</text>
</comment>
<comment type="subcellular location">
    <subcellularLocation>
        <location evidence="8">Cytoplasm</location>
    </subcellularLocation>
</comment>
<feature type="binding site" evidence="8">
    <location>
        <position position="202"/>
    </location>
    <ligand>
        <name>substrate</name>
    </ligand>
</feature>
<evidence type="ECO:0000256" key="8">
    <source>
        <dbReference type="HAMAP-Rule" id="MF_00197"/>
    </source>
</evidence>
<evidence type="ECO:0000256" key="9">
    <source>
        <dbReference type="PROSITE-ProRule" id="PRU10125"/>
    </source>
</evidence>
<evidence type="ECO:0000256" key="5">
    <source>
        <dbReference type="ARBA" id="ARBA00023154"/>
    </source>
</evidence>
<dbReference type="PROSITE" id="PS01326">
    <property type="entry name" value="DAP_EPIMERASE"/>
    <property type="match status" value="1"/>
</dbReference>
<dbReference type="Proteomes" id="UP000502345">
    <property type="component" value="Chromosome"/>
</dbReference>
<keyword evidence="8" id="KW-0963">Cytoplasm</keyword>
<dbReference type="GO" id="GO:0008837">
    <property type="term" value="F:diaminopimelate epimerase activity"/>
    <property type="evidence" value="ECO:0007669"/>
    <property type="project" value="UniProtKB-UniRule"/>
</dbReference>
<comment type="caution">
    <text evidence="8">Lacks conserved residue(s) required for the propagation of feature annotation.</text>
</comment>
<dbReference type="EMBL" id="CP050124">
    <property type="protein sequence ID" value="QIP40164.1"/>
    <property type="molecule type" value="Genomic_DNA"/>
</dbReference>
<evidence type="ECO:0000256" key="2">
    <source>
        <dbReference type="ARBA" id="ARBA00010219"/>
    </source>
</evidence>
<reference evidence="10 11" key="1">
    <citation type="submission" date="2020-03" db="EMBL/GenBank/DDBJ databases">
        <title>Screen low temperature-resistant strains for efficient degradation of petroleum hydrocarbons under the low temperature.</title>
        <authorList>
            <person name="Wang Y."/>
            <person name="Chen J."/>
        </authorList>
    </citation>
    <scope>NUCLEOTIDE SEQUENCE [LARGE SCALE GENOMIC DNA]</scope>
    <source>
        <strain evidence="10 11">KB1</strain>
    </source>
</reference>
<proteinExistence type="inferred from homology"/>
<dbReference type="PANTHER" id="PTHR31689">
    <property type="entry name" value="DIAMINOPIMELATE EPIMERASE, CHLOROPLASTIC"/>
    <property type="match status" value="1"/>
</dbReference>
<dbReference type="PANTHER" id="PTHR31689:SF0">
    <property type="entry name" value="DIAMINOPIMELATE EPIMERASE"/>
    <property type="match status" value="1"/>
</dbReference>
<dbReference type="GO" id="GO:0009089">
    <property type="term" value="P:lysine biosynthetic process via diaminopimelate"/>
    <property type="evidence" value="ECO:0007669"/>
    <property type="project" value="UniProtKB-UniRule"/>
</dbReference>
<evidence type="ECO:0000256" key="6">
    <source>
        <dbReference type="ARBA" id="ARBA00023235"/>
    </source>
</evidence>
<dbReference type="Gene3D" id="3.10.310.10">
    <property type="entry name" value="Diaminopimelate Epimerase, Chain A, domain 1"/>
    <property type="match status" value="2"/>
</dbReference>
<feature type="site" description="Could be important to modulate the pK values of the two catalytic cysteine residues" evidence="8">
    <location>
        <position position="220"/>
    </location>
</feature>
<feature type="binding site" evidence="8">
    <location>
        <begin position="230"/>
        <end position="231"/>
    </location>
    <ligand>
        <name>substrate</name>
    </ligand>
</feature>
<dbReference type="UniPathway" id="UPA00034">
    <property type="reaction ID" value="UER00025"/>
</dbReference>
<dbReference type="GO" id="GO:0005829">
    <property type="term" value="C:cytosol"/>
    <property type="evidence" value="ECO:0007669"/>
    <property type="project" value="TreeGrafter"/>
</dbReference>
<feature type="active site" description="Proton acceptor" evidence="8">
    <location>
        <position position="229"/>
    </location>
</feature>
<dbReference type="SUPFAM" id="SSF54506">
    <property type="entry name" value="Diaminopimelate epimerase-like"/>
    <property type="match status" value="2"/>
</dbReference>
<comment type="similarity">
    <text evidence="2 8">Belongs to the diaminopimelate epimerase family.</text>
</comment>
<evidence type="ECO:0000256" key="7">
    <source>
        <dbReference type="ARBA" id="ARBA00051712"/>
    </source>
</evidence>
<comment type="catalytic activity">
    <reaction evidence="7 8">
        <text>(2S,6S)-2,6-diaminopimelate = meso-2,6-diaminopimelate</text>
        <dbReference type="Rhea" id="RHEA:15393"/>
        <dbReference type="ChEBI" id="CHEBI:57609"/>
        <dbReference type="ChEBI" id="CHEBI:57791"/>
        <dbReference type="EC" id="5.1.1.7"/>
    </reaction>
</comment>
<keyword evidence="4 8" id="KW-0028">Amino-acid biosynthesis</keyword>
<evidence type="ECO:0000256" key="1">
    <source>
        <dbReference type="ARBA" id="ARBA00005196"/>
    </source>
</evidence>
<evidence type="ECO:0000313" key="11">
    <source>
        <dbReference type="Proteomes" id="UP000502345"/>
    </source>
</evidence>
<name>A0A6G9CTE5_RHOER</name>
<dbReference type="EC" id="5.1.1.7" evidence="3 8"/>
<feature type="active site" evidence="9">
    <location>
        <position position="90"/>
    </location>
</feature>
<evidence type="ECO:0000313" key="10">
    <source>
        <dbReference type="EMBL" id="QIP40164.1"/>
    </source>
</evidence>